<reference evidence="2" key="1">
    <citation type="journal article" date="2023" name="Mol. Phylogenet. Evol.">
        <title>Genome-scale phylogeny and comparative genomics of the fungal order Sordariales.</title>
        <authorList>
            <person name="Hensen N."/>
            <person name="Bonometti L."/>
            <person name="Westerberg I."/>
            <person name="Brannstrom I.O."/>
            <person name="Guillou S."/>
            <person name="Cros-Aarteil S."/>
            <person name="Calhoun S."/>
            <person name="Haridas S."/>
            <person name="Kuo A."/>
            <person name="Mondo S."/>
            <person name="Pangilinan J."/>
            <person name="Riley R."/>
            <person name="LaButti K."/>
            <person name="Andreopoulos B."/>
            <person name="Lipzen A."/>
            <person name="Chen C."/>
            <person name="Yan M."/>
            <person name="Daum C."/>
            <person name="Ng V."/>
            <person name="Clum A."/>
            <person name="Steindorff A."/>
            <person name="Ohm R.A."/>
            <person name="Martin F."/>
            <person name="Silar P."/>
            <person name="Natvig D.O."/>
            <person name="Lalanne C."/>
            <person name="Gautier V."/>
            <person name="Ament-Velasquez S.L."/>
            <person name="Kruys A."/>
            <person name="Hutchinson M.I."/>
            <person name="Powell A.J."/>
            <person name="Barry K."/>
            <person name="Miller A.N."/>
            <person name="Grigoriev I.V."/>
            <person name="Debuchy R."/>
            <person name="Gladieux P."/>
            <person name="Hiltunen Thoren M."/>
            <person name="Johannesson H."/>
        </authorList>
    </citation>
    <scope>NUCLEOTIDE SEQUENCE</scope>
    <source>
        <strain evidence="2">CBS 314.62</strain>
    </source>
</reference>
<evidence type="ECO:0000313" key="2">
    <source>
        <dbReference type="EMBL" id="KAK3692660.1"/>
    </source>
</evidence>
<feature type="compositionally biased region" description="Basic and acidic residues" evidence="1">
    <location>
        <begin position="190"/>
        <end position="207"/>
    </location>
</feature>
<proteinExistence type="predicted"/>
<organism evidence="2 3">
    <name type="scientific">Podospora appendiculata</name>
    <dbReference type="NCBI Taxonomy" id="314037"/>
    <lineage>
        <taxon>Eukaryota</taxon>
        <taxon>Fungi</taxon>
        <taxon>Dikarya</taxon>
        <taxon>Ascomycota</taxon>
        <taxon>Pezizomycotina</taxon>
        <taxon>Sordariomycetes</taxon>
        <taxon>Sordariomycetidae</taxon>
        <taxon>Sordariales</taxon>
        <taxon>Podosporaceae</taxon>
        <taxon>Podospora</taxon>
    </lineage>
</organism>
<keyword evidence="3" id="KW-1185">Reference proteome</keyword>
<feature type="compositionally biased region" description="Basic and acidic residues" evidence="1">
    <location>
        <begin position="80"/>
        <end position="96"/>
    </location>
</feature>
<feature type="compositionally biased region" description="Basic and acidic residues" evidence="1">
    <location>
        <begin position="32"/>
        <end position="49"/>
    </location>
</feature>
<accession>A0AAE0XFY1</accession>
<dbReference type="EMBL" id="JAULSO010000001">
    <property type="protein sequence ID" value="KAK3692660.1"/>
    <property type="molecule type" value="Genomic_DNA"/>
</dbReference>
<reference evidence="2" key="2">
    <citation type="submission" date="2023-06" db="EMBL/GenBank/DDBJ databases">
        <authorList>
            <consortium name="Lawrence Berkeley National Laboratory"/>
            <person name="Haridas S."/>
            <person name="Hensen N."/>
            <person name="Bonometti L."/>
            <person name="Westerberg I."/>
            <person name="Brannstrom I.O."/>
            <person name="Guillou S."/>
            <person name="Cros-Aarteil S."/>
            <person name="Calhoun S."/>
            <person name="Kuo A."/>
            <person name="Mondo S."/>
            <person name="Pangilinan J."/>
            <person name="Riley R."/>
            <person name="Labutti K."/>
            <person name="Andreopoulos B."/>
            <person name="Lipzen A."/>
            <person name="Chen C."/>
            <person name="Yanf M."/>
            <person name="Daum C."/>
            <person name="Ng V."/>
            <person name="Clum A."/>
            <person name="Steindorff A."/>
            <person name="Ohm R."/>
            <person name="Martin F."/>
            <person name="Silar P."/>
            <person name="Natvig D."/>
            <person name="Lalanne C."/>
            <person name="Gautier V."/>
            <person name="Ament-Velasquez S.L."/>
            <person name="Kruys A."/>
            <person name="Hutchinson M.I."/>
            <person name="Powell A.J."/>
            <person name="Barry K."/>
            <person name="Miller A.N."/>
            <person name="Grigoriev I.V."/>
            <person name="Debuchy R."/>
            <person name="Gladieux P."/>
            <person name="Thoren M.H."/>
            <person name="Johannesson H."/>
        </authorList>
    </citation>
    <scope>NUCLEOTIDE SEQUENCE</scope>
    <source>
        <strain evidence="2">CBS 314.62</strain>
    </source>
</reference>
<comment type="caution">
    <text evidence="2">The sequence shown here is derived from an EMBL/GenBank/DDBJ whole genome shotgun (WGS) entry which is preliminary data.</text>
</comment>
<name>A0AAE0XFY1_9PEZI</name>
<feature type="compositionally biased region" description="Basic and acidic residues" evidence="1">
    <location>
        <begin position="119"/>
        <end position="154"/>
    </location>
</feature>
<dbReference type="AlphaFoldDB" id="A0AAE0XFY1"/>
<protein>
    <submittedName>
        <fullName evidence="2">Uncharacterized protein</fullName>
    </submittedName>
</protein>
<feature type="region of interest" description="Disordered" evidence="1">
    <location>
        <begin position="1"/>
        <end position="244"/>
    </location>
</feature>
<dbReference type="Proteomes" id="UP001270362">
    <property type="component" value="Unassembled WGS sequence"/>
</dbReference>
<sequence length="298" mass="31484">METINNIAASTAKAIWGPSDAHVEPISGKSGDVSKGEPYDAGNIEHVEDVQTTAPKVDTFDDPTTKNVEAADVAPLTDEPELKEQRNMQPETKPDAPKLGPSETQGSSNMTGDSTKMQNDVRDPSNPDTHSKNVEPKENVDDATDGLDKGDNPNKLDGPGPRPLAEIAKENGGDVGNAGKSSDAIGPDESGARQDSDGPQKENHGEGTGEQWVKSSGLTADGGDFDASAPGAGREADRKSHPTQTYMSYRCRLSECMGDRLTSQQASWRPRASNGKAPTAVLLEIALATTWMTSTRSA</sequence>
<gene>
    <name evidence="2" type="ORF">B0T22DRAFT_21441</name>
</gene>
<evidence type="ECO:0000313" key="3">
    <source>
        <dbReference type="Proteomes" id="UP001270362"/>
    </source>
</evidence>
<feature type="compositionally biased region" description="Polar residues" evidence="1">
    <location>
        <begin position="102"/>
        <end position="118"/>
    </location>
</feature>
<evidence type="ECO:0000256" key="1">
    <source>
        <dbReference type="SAM" id="MobiDB-lite"/>
    </source>
</evidence>